<name>A0AAD6Y6T4_9AGAR</name>
<evidence type="ECO:0000313" key="2">
    <source>
        <dbReference type="EMBL" id="KAJ7202391.1"/>
    </source>
</evidence>
<comment type="caution">
    <text evidence="2">The sequence shown here is derived from an EMBL/GenBank/DDBJ whole genome shotgun (WGS) entry which is preliminary data.</text>
</comment>
<gene>
    <name evidence="2" type="ORF">GGX14DRAFT_399556</name>
</gene>
<accession>A0AAD6Y6T4</accession>
<sequence length="150" mass="16721">MPPSGKSKSKPKPRHGLPLPTPAPPRNSFTETDYYRTTKEEIHSPISRAEEPYRPQSPFGDARKASSAAGASLTRIHEGSEPESSDEGCCAAPQQQRVQKPTVSFWVRLPFTLQTRRRLIPKMAPLKGHLSAYQQHKVCFAAIMLRGARM</sequence>
<dbReference type="Proteomes" id="UP001219525">
    <property type="component" value="Unassembled WGS sequence"/>
</dbReference>
<keyword evidence="3" id="KW-1185">Reference proteome</keyword>
<protein>
    <submittedName>
        <fullName evidence="2">Uncharacterized protein</fullName>
    </submittedName>
</protein>
<proteinExistence type="predicted"/>
<feature type="region of interest" description="Disordered" evidence="1">
    <location>
        <begin position="1"/>
        <end position="95"/>
    </location>
</feature>
<organism evidence="2 3">
    <name type="scientific">Mycena pura</name>
    <dbReference type="NCBI Taxonomy" id="153505"/>
    <lineage>
        <taxon>Eukaryota</taxon>
        <taxon>Fungi</taxon>
        <taxon>Dikarya</taxon>
        <taxon>Basidiomycota</taxon>
        <taxon>Agaricomycotina</taxon>
        <taxon>Agaricomycetes</taxon>
        <taxon>Agaricomycetidae</taxon>
        <taxon>Agaricales</taxon>
        <taxon>Marasmiineae</taxon>
        <taxon>Mycenaceae</taxon>
        <taxon>Mycena</taxon>
    </lineage>
</organism>
<evidence type="ECO:0000256" key="1">
    <source>
        <dbReference type="SAM" id="MobiDB-lite"/>
    </source>
</evidence>
<reference evidence="2" key="1">
    <citation type="submission" date="2023-03" db="EMBL/GenBank/DDBJ databases">
        <title>Massive genome expansion in bonnet fungi (Mycena s.s.) driven by repeated elements and novel gene families across ecological guilds.</title>
        <authorList>
            <consortium name="Lawrence Berkeley National Laboratory"/>
            <person name="Harder C.B."/>
            <person name="Miyauchi S."/>
            <person name="Viragh M."/>
            <person name="Kuo A."/>
            <person name="Thoen E."/>
            <person name="Andreopoulos B."/>
            <person name="Lu D."/>
            <person name="Skrede I."/>
            <person name="Drula E."/>
            <person name="Henrissat B."/>
            <person name="Morin E."/>
            <person name="Kohler A."/>
            <person name="Barry K."/>
            <person name="LaButti K."/>
            <person name="Morin E."/>
            <person name="Salamov A."/>
            <person name="Lipzen A."/>
            <person name="Mereny Z."/>
            <person name="Hegedus B."/>
            <person name="Baldrian P."/>
            <person name="Stursova M."/>
            <person name="Weitz H."/>
            <person name="Taylor A."/>
            <person name="Grigoriev I.V."/>
            <person name="Nagy L.G."/>
            <person name="Martin F."/>
            <person name="Kauserud H."/>
        </authorList>
    </citation>
    <scope>NUCLEOTIDE SEQUENCE</scope>
    <source>
        <strain evidence="2">9144</strain>
    </source>
</reference>
<feature type="compositionally biased region" description="Basic and acidic residues" evidence="1">
    <location>
        <begin position="33"/>
        <end position="53"/>
    </location>
</feature>
<evidence type="ECO:0000313" key="3">
    <source>
        <dbReference type="Proteomes" id="UP001219525"/>
    </source>
</evidence>
<dbReference type="EMBL" id="JARJCW010000055">
    <property type="protein sequence ID" value="KAJ7202391.1"/>
    <property type="molecule type" value="Genomic_DNA"/>
</dbReference>
<dbReference type="AlphaFoldDB" id="A0AAD6Y6T4"/>